<evidence type="ECO:0000313" key="5">
    <source>
        <dbReference type="Proteomes" id="UP000057737"/>
    </source>
</evidence>
<dbReference type="GO" id="GO:0005737">
    <property type="term" value="C:cytoplasm"/>
    <property type="evidence" value="ECO:0007669"/>
    <property type="project" value="TreeGrafter"/>
</dbReference>
<dbReference type="SMART" id="SM00248">
    <property type="entry name" value="ANK"/>
    <property type="match status" value="4"/>
</dbReference>
<dbReference type="PROSITE" id="PS50297">
    <property type="entry name" value="ANK_REP_REGION"/>
    <property type="match status" value="1"/>
</dbReference>
<dbReference type="EMBL" id="LNCU01000073">
    <property type="protein sequence ID" value="KWV54102.1"/>
    <property type="molecule type" value="Genomic_DNA"/>
</dbReference>
<accession>A0A109JS13</accession>
<keyword evidence="2 3" id="KW-0040">ANK repeat</keyword>
<evidence type="ECO:0000256" key="1">
    <source>
        <dbReference type="ARBA" id="ARBA00022737"/>
    </source>
</evidence>
<feature type="repeat" description="ANK" evidence="3">
    <location>
        <begin position="92"/>
        <end position="124"/>
    </location>
</feature>
<gene>
    <name evidence="4" type="ORF">AS156_07690</name>
</gene>
<dbReference type="Gene3D" id="1.25.40.20">
    <property type="entry name" value="Ankyrin repeat-containing domain"/>
    <property type="match status" value="2"/>
</dbReference>
<dbReference type="InterPro" id="IPR002110">
    <property type="entry name" value="Ankyrin_rpt"/>
</dbReference>
<dbReference type="InterPro" id="IPR036770">
    <property type="entry name" value="Ankyrin_rpt-contain_sf"/>
</dbReference>
<protein>
    <submittedName>
        <fullName evidence="4">Uncharacterized protein</fullName>
    </submittedName>
</protein>
<dbReference type="RefSeq" id="WP_066508547.1">
    <property type="nucleotide sequence ID" value="NZ_LNCU01000073.1"/>
</dbReference>
<dbReference type="OrthoDB" id="2826662at2"/>
<comment type="caution">
    <text evidence="4">The sequence shown here is derived from an EMBL/GenBank/DDBJ whole genome shotgun (WGS) entry which is preliminary data.</text>
</comment>
<sequence length="252" mass="27060">MTTDRPRLRSDEPLAAEFTAVIKAGKSERLRELLASDPRLALCVVEDHKSGGRPPLHLLADWPGHNPNAAETVQILAAAGADLDAPAVAMWHQETALHWAASSDDVTLIDALLDAGADIDHDGSSIDGGPPLSSAVGYGQWAAARRLAERGARTQLWHEAALGLMPELTRRLEADPALETDELSGAFWNACHGGQLATARYLLERGADLNWLAPWTGQTPLDIAEKAERHDIAAWLRESGATRGEKSDPDAV</sequence>
<dbReference type="AlphaFoldDB" id="A0A109JS13"/>
<reference evidence="4 5" key="1">
    <citation type="submission" date="2015-11" db="EMBL/GenBank/DDBJ databases">
        <title>Draft Genome Sequence of the Strain BR 10303 (Bradyrhizobium sp.) isolated from nodules of Centrolobium paraense.</title>
        <authorList>
            <person name="Zelli J.E."/>
            <person name="Simoes-Araujo J.L."/>
            <person name="Barauna A.C."/>
            <person name="Silva K."/>
        </authorList>
    </citation>
    <scope>NUCLEOTIDE SEQUENCE [LARGE SCALE GENOMIC DNA]</scope>
    <source>
        <strain evidence="4 5">BR 10303</strain>
    </source>
</reference>
<dbReference type="Proteomes" id="UP000057737">
    <property type="component" value="Unassembled WGS sequence"/>
</dbReference>
<evidence type="ECO:0000313" key="4">
    <source>
        <dbReference type="EMBL" id="KWV54102.1"/>
    </source>
</evidence>
<keyword evidence="1" id="KW-0677">Repeat</keyword>
<evidence type="ECO:0000256" key="3">
    <source>
        <dbReference type="PROSITE-ProRule" id="PRU00023"/>
    </source>
</evidence>
<dbReference type="PROSITE" id="PS50088">
    <property type="entry name" value="ANK_REPEAT"/>
    <property type="match status" value="1"/>
</dbReference>
<dbReference type="Pfam" id="PF12796">
    <property type="entry name" value="Ank_2"/>
    <property type="match status" value="2"/>
</dbReference>
<proteinExistence type="predicted"/>
<keyword evidence="5" id="KW-1185">Reference proteome</keyword>
<evidence type="ECO:0000256" key="2">
    <source>
        <dbReference type="ARBA" id="ARBA00023043"/>
    </source>
</evidence>
<dbReference type="PANTHER" id="PTHR24198">
    <property type="entry name" value="ANKYRIN REPEAT AND PROTEIN KINASE DOMAIN-CONTAINING PROTEIN"/>
    <property type="match status" value="1"/>
</dbReference>
<name>A0A109JS13_9BRAD</name>
<dbReference type="SUPFAM" id="SSF48403">
    <property type="entry name" value="Ankyrin repeat"/>
    <property type="match status" value="1"/>
</dbReference>
<organism evidence="4 5">
    <name type="scientific">Bradyrhizobium macuxiense</name>
    <dbReference type="NCBI Taxonomy" id="1755647"/>
    <lineage>
        <taxon>Bacteria</taxon>
        <taxon>Pseudomonadati</taxon>
        <taxon>Pseudomonadota</taxon>
        <taxon>Alphaproteobacteria</taxon>
        <taxon>Hyphomicrobiales</taxon>
        <taxon>Nitrobacteraceae</taxon>
        <taxon>Bradyrhizobium</taxon>
    </lineage>
</organism>
<dbReference type="PANTHER" id="PTHR24198:SF165">
    <property type="entry name" value="ANKYRIN REPEAT-CONTAINING PROTEIN-RELATED"/>
    <property type="match status" value="1"/>
</dbReference>